<dbReference type="OrthoDB" id="473693at2"/>
<dbReference type="AlphaFoldDB" id="A0A2K8T9E3"/>
<sequence length="80" mass="8767">MVVGINNYPWLQNLTTPANDAEQIACLLHQHGGFQVVKRLPVTEKEGILVVEKNPSSQKLVNSAKLKQAIAELFNALSSL</sequence>
<dbReference type="RefSeq" id="WP_157816981.1">
    <property type="nucleotide sequence ID" value="NZ_CAWNNC010000009.1"/>
</dbReference>
<dbReference type="KEGG" id="nfl:COO91_10515"/>
<keyword evidence="1" id="KW-0614">Plasmid</keyword>
<dbReference type="Gene3D" id="3.40.50.1460">
    <property type="match status" value="1"/>
</dbReference>
<evidence type="ECO:0000313" key="2">
    <source>
        <dbReference type="Proteomes" id="UP000232003"/>
    </source>
</evidence>
<reference evidence="1 2" key="1">
    <citation type="submission" date="2017-11" db="EMBL/GenBank/DDBJ databases">
        <title>Complete genome of a free-living desiccation-tolerant cyanobacterium and its photosynthetic adaptation to extreme terrestrial habitat.</title>
        <authorList>
            <person name="Shang J."/>
        </authorList>
    </citation>
    <scope>NUCLEOTIDE SEQUENCE [LARGE SCALE GENOMIC DNA]</scope>
    <source>
        <strain evidence="1 2">CCNUN1</strain>
        <plasmid evidence="2">pnfsy08</plasmid>
    </source>
</reference>
<keyword evidence="2" id="KW-1185">Reference proteome</keyword>
<evidence type="ECO:0000313" key="1">
    <source>
        <dbReference type="EMBL" id="AUB44292.1"/>
    </source>
</evidence>
<gene>
    <name evidence="1" type="ORF">COO91_10515</name>
</gene>
<accession>A0A2K8T9E3</accession>
<protein>
    <submittedName>
        <fullName evidence="1">Uncharacterized protein</fullName>
    </submittedName>
</protein>
<proteinExistence type="predicted"/>
<geneLocation type="plasmid" evidence="2">
    <name>pnfsy08</name>
</geneLocation>
<name>A0A2K8T9E3_9NOSO</name>
<dbReference type="EMBL" id="CP024793">
    <property type="protein sequence ID" value="AUB44292.1"/>
    <property type="molecule type" value="Genomic_DNA"/>
</dbReference>
<dbReference type="Proteomes" id="UP000232003">
    <property type="component" value="Plasmid pNFSY08"/>
</dbReference>
<organism evidence="1 2">
    <name type="scientific">Nostoc flagelliforme CCNUN1</name>
    <dbReference type="NCBI Taxonomy" id="2038116"/>
    <lineage>
        <taxon>Bacteria</taxon>
        <taxon>Bacillati</taxon>
        <taxon>Cyanobacteriota</taxon>
        <taxon>Cyanophyceae</taxon>
        <taxon>Nostocales</taxon>
        <taxon>Nostocaceae</taxon>
        <taxon>Nostoc</taxon>
    </lineage>
</organism>